<dbReference type="AlphaFoldDB" id="A0ABD3XQI0"/>
<dbReference type="Proteomes" id="UP001634394">
    <property type="component" value="Unassembled WGS sequence"/>
</dbReference>
<dbReference type="EMBL" id="JBJQND010000001">
    <property type="protein sequence ID" value="KAL3888456.1"/>
    <property type="molecule type" value="Genomic_DNA"/>
</dbReference>
<keyword evidence="3" id="KW-1185">Reference proteome</keyword>
<protein>
    <submittedName>
        <fullName evidence="1">Uncharacterized protein</fullName>
    </submittedName>
</protein>
<reference evidence="1 3" key="1">
    <citation type="submission" date="2024-11" db="EMBL/GenBank/DDBJ databases">
        <title>Chromosome-level genome assembly of the freshwater bivalve Anodonta woodiana.</title>
        <authorList>
            <person name="Chen X."/>
        </authorList>
    </citation>
    <scope>NUCLEOTIDE SEQUENCE [LARGE SCALE GENOMIC DNA]</scope>
    <source>
        <strain evidence="1">MN2024</strain>
        <tissue evidence="1">Gills</tissue>
    </source>
</reference>
<organism evidence="1 3">
    <name type="scientific">Sinanodonta woodiana</name>
    <name type="common">Chinese pond mussel</name>
    <name type="synonym">Anodonta woodiana</name>
    <dbReference type="NCBI Taxonomy" id="1069815"/>
    <lineage>
        <taxon>Eukaryota</taxon>
        <taxon>Metazoa</taxon>
        <taxon>Spiralia</taxon>
        <taxon>Lophotrochozoa</taxon>
        <taxon>Mollusca</taxon>
        <taxon>Bivalvia</taxon>
        <taxon>Autobranchia</taxon>
        <taxon>Heteroconchia</taxon>
        <taxon>Palaeoheterodonta</taxon>
        <taxon>Unionida</taxon>
        <taxon>Unionoidea</taxon>
        <taxon>Unionidae</taxon>
        <taxon>Unioninae</taxon>
        <taxon>Sinanodonta</taxon>
    </lineage>
</organism>
<sequence length="103" mass="11692">MLNVLPITASTHLTADEAMNTDVINKEWVLKKIIFENFLLSIKEPTLQLRLNHVFQPDLQVALTVSKMAGLTICWCSVRSKMMRCPAIILLVQTKYAYISSII</sequence>
<evidence type="ECO:0000313" key="3">
    <source>
        <dbReference type="Proteomes" id="UP001634394"/>
    </source>
</evidence>
<name>A0ABD3XQI0_SINWO</name>
<evidence type="ECO:0000313" key="2">
    <source>
        <dbReference type="EMBL" id="KAL3888460.1"/>
    </source>
</evidence>
<comment type="caution">
    <text evidence="1">The sequence shown here is derived from an EMBL/GenBank/DDBJ whole genome shotgun (WGS) entry which is preliminary data.</text>
</comment>
<proteinExistence type="predicted"/>
<dbReference type="EMBL" id="JBJQND010000001">
    <property type="protein sequence ID" value="KAL3888460.1"/>
    <property type="molecule type" value="Genomic_DNA"/>
</dbReference>
<accession>A0ABD3XQI0</accession>
<gene>
    <name evidence="1" type="ORF">ACJMK2_000823</name>
    <name evidence="2" type="ORF">ACJMK2_000827</name>
</gene>
<evidence type="ECO:0000313" key="1">
    <source>
        <dbReference type="EMBL" id="KAL3888456.1"/>
    </source>
</evidence>